<dbReference type="AlphaFoldDB" id="A0A1W2GK06"/>
<organism evidence="2 3">
    <name type="scientific">Reichenbachiella faecimaris</name>
    <dbReference type="NCBI Taxonomy" id="692418"/>
    <lineage>
        <taxon>Bacteria</taxon>
        <taxon>Pseudomonadati</taxon>
        <taxon>Bacteroidota</taxon>
        <taxon>Cytophagia</taxon>
        <taxon>Cytophagales</taxon>
        <taxon>Reichenbachiellaceae</taxon>
        <taxon>Reichenbachiella</taxon>
    </lineage>
</organism>
<evidence type="ECO:0000256" key="1">
    <source>
        <dbReference type="SAM" id="Coils"/>
    </source>
</evidence>
<keyword evidence="3" id="KW-1185">Reference proteome</keyword>
<reference evidence="2 3" key="1">
    <citation type="submission" date="2017-04" db="EMBL/GenBank/DDBJ databases">
        <authorList>
            <person name="Afonso C.L."/>
            <person name="Miller P.J."/>
            <person name="Scott M.A."/>
            <person name="Spackman E."/>
            <person name="Goraichik I."/>
            <person name="Dimitrov K.M."/>
            <person name="Suarez D.L."/>
            <person name="Swayne D.E."/>
        </authorList>
    </citation>
    <scope>NUCLEOTIDE SEQUENCE [LARGE SCALE GENOMIC DNA]</scope>
    <source>
        <strain evidence="2 3">DSM 26133</strain>
    </source>
</reference>
<sequence length="81" mass="9294">MKKNLLIIFLVLLVAFLGTFANIKSNDADKQKIMALENKILVLENYEKAKKEEQKAAKAAAMARIHQRRADELTYELEICE</sequence>
<keyword evidence="1" id="KW-0175">Coiled coil</keyword>
<dbReference type="Proteomes" id="UP000192472">
    <property type="component" value="Unassembled WGS sequence"/>
</dbReference>
<accession>A0A1W2GK06</accession>
<proteinExistence type="predicted"/>
<dbReference type="EMBL" id="FWYF01000003">
    <property type="protein sequence ID" value="SMD36980.1"/>
    <property type="molecule type" value="Genomic_DNA"/>
</dbReference>
<feature type="coiled-coil region" evidence="1">
    <location>
        <begin position="36"/>
        <end position="63"/>
    </location>
</feature>
<gene>
    <name evidence="2" type="ORF">SAMN04488029_3173</name>
</gene>
<name>A0A1W2GK06_REIFA</name>
<evidence type="ECO:0000313" key="3">
    <source>
        <dbReference type="Proteomes" id="UP000192472"/>
    </source>
</evidence>
<protein>
    <submittedName>
        <fullName evidence="2">Uncharacterized protein</fullName>
    </submittedName>
</protein>
<evidence type="ECO:0000313" key="2">
    <source>
        <dbReference type="EMBL" id="SMD36980.1"/>
    </source>
</evidence>
<dbReference type="STRING" id="692418.SAMN04488029_3173"/>
<dbReference type="RefSeq" id="WP_084373807.1">
    <property type="nucleotide sequence ID" value="NZ_FWYF01000003.1"/>
</dbReference>